<dbReference type="RefSeq" id="WP_343984024.1">
    <property type="nucleotide sequence ID" value="NZ_BAAAHK010000027.1"/>
</dbReference>
<evidence type="ECO:0000313" key="3">
    <source>
        <dbReference type="EMBL" id="GAA0963358.1"/>
    </source>
</evidence>
<dbReference type="SUPFAM" id="SSF50447">
    <property type="entry name" value="Translation proteins"/>
    <property type="match status" value="1"/>
</dbReference>
<evidence type="ECO:0000256" key="1">
    <source>
        <dbReference type="SAM" id="MobiDB-lite"/>
    </source>
</evidence>
<accession>A0ABP4C9L2</accession>
<organism evidence="3 4">
    <name type="scientific">Kribbella koreensis</name>
    <dbReference type="NCBI Taxonomy" id="57909"/>
    <lineage>
        <taxon>Bacteria</taxon>
        <taxon>Bacillati</taxon>
        <taxon>Actinomycetota</taxon>
        <taxon>Actinomycetes</taxon>
        <taxon>Propionibacteriales</taxon>
        <taxon>Kribbellaceae</taxon>
        <taxon>Kribbella</taxon>
    </lineage>
</organism>
<evidence type="ECO:0000313" key="4">
    <source>
        <dbReference type="Proteomes" id="UP001500542"/>
    </source>
</evidence>
<comment type="caution">
    <text evidence="3">The sequence shown here is derived from an EMBL/GenBank/DDBJ whole genome shotgun (WGS) entry which is preliminary data.</text>
</comment>
<protein>
    <recommendedName>
        <fullName evidence="2">Translation elongation factor EFTu-like domain-containing protein</fullName>
    </recommendedName>
</protein>
<dbReference type="InterPro" id="IPR004161">
    <property type="entry name" value="EFTu-like_2"/>
</dbReference>
<dbReference type="InterPro" id="IPR009000">
    <property type="entry name" value="Transl_B-barrel_sf"/>
</dbReference>
<dbReference type="InterPro" id="IPR050055">
    <property type="entry name" value="EF-Tu_GTPase"/>
</dbReference>
<sequence length="125" mass="13371">MGWKFWKREPNPMDPQQLLNQAHAAGPLQDAPRPQDAGSFVLPVEDVFSITGRGTVVTGRITSGTVSEGDQVLIMRAGQQVAMTRVTGVEAFRKVLKTASAGENVGLLLEGIDKSQVLAGDVISR</sequence>
<gene>
    <name evidence="3" type="ORF">GCM10009554_82570</name>
</gene>
<dbReference type="Pfam" id="PF03144">
    <property type="entry name" value="GTP_EFTU_D2"/>
    <property type="match status" value="1"/>
</dbReference>
<dbReference type="EMBL" id="BAAAHK010000027">
    <property type="protein sequence ID" value="GAA0963358.1"/>
    <property type="molecule type" value="Genomic_DNA"/>
</dbReference>
<evidence type="ECO:0000259" key="2">
    <source>
        <dbReference type="Pfam" id="PF03144"/>
    </source>
</evidence>
<dbReference type="Gene3D" id="2.40.30.10">
    <property type="entry name" value="Translation factors"/>
    <property type="match status" value="1"/>
</dbReference>
<dbReference type="PANTHER" id="PTHR43721:SF22">
    <property type="entry name" value="ELONGATION FACTOR TU, MITOCHONDRIAL"/>
    <property type="match status" value="1"/>
</dbReference>
<proteinExistence type="predicted"/>
<keyword evidence="4" id="KW-1185">Reference proteome</keyword>
<feature type="domain" description="Translation elongation factor EFTu-like" evidence="2">
    <location>
        <begin position="54"/>
        <end position="123"/>
    </location>
</feature>
<dbReference type="Proteomes" id="UP001500542">
    <property type="component" value="Unassembled WGS sequence"/>
</dbReference>
<feature type="region of interest" description="Disordered" evidence="1">
    <location>
        <begin position="1"/>
        <end position="36"/>
    </location>
</feature>
<name>A0ABP4C9L2_9ACTN</name>
<dbReference type="PANTHER" id="PTHR43721">
    <property type="entry name" value="ELONGATION FACTOR TU-RELATED"/>
    <property type="match status" value="1"/>
</dbReference>
<feature type="compositionally biased region" description="Basic and acidic residues" evidence="1">
    <location>
        <begin position="1"/>
        <end position="11"/>
    </location>
</feature>
<reference evidence="4" key="1">
    <citation type="journal article" date="2019" name="Int. J. Syst. Evol. Microbiol.">
        <title>The Global Catalogue of Microorganisms (GCM) 10K type strain sequencing project: providing services to taxonomists for standard genome sequencing and annotation.</title>
        <authorList>
            <consortium name="The Broad Institute Genomics Platform"/>
            <consortium name="The Broad Institute Genome Sequencing Center for Infectious Disease"/>
            <person name="Wu L."/>
            <person name="Ma J."/>
        </authorList>
    </citation>
    <scope>NUCLEOTIDE SEQUENCE [LARGE SCALE GENOMIC DNA]</scope>
    <source>
        <strain evidence="4">JCM 10977</strain>
    </source>
</reference>